<evidence type="ECO:0000313" key="4">
    <source>
        <dbReference type="Proteomes" id="UP000571554"/>
    </source>
</evidence>
<feature type="region of interest" description="Disordered" evidence="1">
    <location>
        <begin position="37"/>
        <end position="84"/>
    </location>
</feature>
<reference evidence="3 4" key="1">
    <citation type="submission" date="2020-08" db="EMBL/GenBank/DDBJ databases">
        <title>Above-ground endophytic microbial communities from plants in different locations in the United States.</title>
        <authorList>
            <person name="Frank C."/>
        </authorList>
    </citation>
    <scope>NUCLEOTIDE SEQUENCE [LARGE SCALE GENOMIC DNA]</scope>
    <source>
        <strain evidence="3 4">WP4_2_2</strain>
    </source>
</reference>
<keyword evidence="4" id="KW-1185">Reference proteome</keyword>
<accession>A0A7W9U3I0</accession>
<dbReference type="Proteomes" id="UP000571554">
    <property type="component" value="Unassembled WGS sequence"/>
</dbReference>
<dbReference type="AlphaFoldDB" id="A0A7W9U3I0"/>
<gene>
    <name evidence="3" type="ORF">F4827_006242</name>
</gene>
<dbReference type="RefSeq" id="WP_183731604.1">
    <property type="nucleotide sequence ID" value="NZ_JACHBW010000026.1"/>
</dbReference>
<feature type="chain" id="PRO_5031122608" evidence="2">
    <location>
        <begin position="26"/>
        <end position="84"/>
    </location>
</feature>
<evidence type="ECO:0000256" key="1">
    <source>
        <dbReference type="SAM" id="MobiDB-lite"/>
    </source>
</evidence>
<evidence type="ECO:0000256" key="2">
    <source>
        <dbReference type="SAM" id="SignalP"/>
    </source>
</evidence>
<name>A0A7W9U3I0_9BURK</name>
<keyword evidence="2" id="KW-0732">Signal</keyword>
<proteinExistence type="predicted"/>
<comment type="caution">
    <text evidence="3">The sequence shown here is derived from an EMBL/GenBank/DDBJ whole genome shotgun (WGS) entry which is preliminary data.</text>
</comment>
<sequence>MKILMTTIAALVATAGSALPHAVCAAGNAHSAATAGMTWHGDPISGPTSPLPQAQQAQLADKKQGADTPANPPMMQTAPASTGQ</sequence>
<protein>
    <submittedName>
        <fullName evidence="3">Uncharacterized protein</fullName>
    </submittedName>
</protein>
<feature type="signal peptide" evidence="2">
    <location>
        <begin position="1"/>
        <end position="25"/>
    </location>
</feature>
<dbReference type="EMBL" id="JACHBW010000026">
    <property type="protein sequence ID" value="MBB6106367.1"/>
    <property type="molecule type" value="Genomic_DNA"/>
</dbReference>
<evidence type="ECO:0000313" key="3">
    <source>
        <dbReference type="EMBL" id="MBB6106367.1"/>
    </source>
</evidence>
<organism evidence="3 4">
    <name type="scientific">Paraburkholderia bannensis</name>
    <dbReference type="NCBI Taxonomy" id="765414"/>
    <lineage>
        <taxon>Bacteria</taxon>
        <taxon>Pseudomonadati</taxon>
        <taxon>Pseudomonadota</taxon>
        <taxon>Betaproteobacteria</taxon>
        <taxon>Burkholderiales</taxon>
        <taxon>Burkholderiaceae</taxon>
        <taxon>Paraburkholderia</taxon>
    </lineage>
</organism>